<dbReference type="InterPro" id="IPR000253">
    <property type="entry name" value="FHA_dom"/>
</dbReference>
<organism evidence="4 5">
    <name type="scientific">Lentinus tigrinus ALCF2SS1-6</name>
    <dbReference type="NCBI Taxonomy" id="1328759"/>
    <lineage>
        <taxon>Eukaryota</taxon>
        <taxon>Fungi</taxon>
        <taxon>Dikarya</taxon>
        <taxon>Basidiomycota</taxon>
        <taxon>Agaricomycotina</taxon>
        <taxon>Agaricomycetes</taxon>
        <taxon>Polyporales</taxon>
        <taxon>Polyporaceae</taxon>
        <taxon>Lentinus</taxon>
    </lineage>
</organism>
<dbReference type="Pfam" id="PF00498">
    <property type="entry name" value="FHA"/>
    <property type="match status" value="1"/>
</dbReference>
<dbReference type="AlphaFoldDB" id="A0A5C2RM58"/>
<feature type="region of interest" description="Disordered" evidence="2">
    <location>
        <begin position="283"/>
        <end position="304"/>
    </location>
</feature>
<keyword evidence="5" id="KW-1185">Reference proteome</keyword>
<dbReference type="InterPro" id="IPR008984">
    <property type="entry name" value="SMAD_FHA_dom_sf"/>
</dbReference>
<name>A0A5C2RM58_9APHY</name>
<protein>
    <recommendedName>
        <fullName evidence="3">FHA domain-containing protein</fullName>
    </recommendedName>
</protein>
<gene>
    <name evidence="4" type="ORF">L227DRAFT_582002</name>
</gene>
<feature type="domain" description="FHA" evidence="3">
    <location>
        <begin position="39"/>
        <end position="92"/>
    </location>
</feature>
<evidence type="ECO:0000313" key="5">
    <source>
        <dbReference type="Proteomes" id="UP000313359"/>
    </source>
</evidence>
<dbReference type="Proteomes" id="UP000313359">
    <property type="component" value="Unassembled WGS sequence"/>
</dbReference>
<accession>A0A5C2RM58</accession>
<feature type="coiled-coil region" evidence="1">
    <location>
        <begin position="478"/>
        <end position="551"/>
    </location>
</feature>
<feature type="region of interest" description="Disordered" evidence="2">
    <location>
        <begin position="182"/>
        <end position="224"/>
    </location>
</feature>
<evidence type="ECO:0000313" key="4">
    <source>
        <dbReference type="EMBL" id="RPD52633.1"/>
    </source>
</evidence>
<dbReference type="PROSITE" id="PS50006">
    <property type="entry name" value="FHA_DOMAIN"/>
    <property type="match status" value="1"/>
</dbReference>
<proteinExistence type="predicted"/>
<dbReference type="Gene3D" id="2.60.200.20">
    <property type="match status" value="1"/>
</dbReference>
<evidence type="ECO:0000256" key="1">
    <source>
        <dbReference type="SAM" id="Coils"/>
    </source>
</evidence>
<evidence type="ECO:0000259" key="3">
    <source>
        <dbReference type="PROSITE" id="PS50006"/>
    </source>
</evidence>
<dbReference type="SUPFAM" id="SSF49879">
    <property type="entry name" value="SMAD/FHA domain"/>
    <property type="match status" value="1"/>
</dbReference>
<dbReference type="EMBL" id="ML122348">
    <property type="protein sequence ID" value="RPD52633.1"/>
    <property type="molecule type" value="Genomic_DNA"/>
</dbReference>
<evidence type="ECO:0000256" key="2">
    <source>
        <dbReference type="SAM" id="MobiDB-lite"/>
    </source>
</evidence>
<sequence length="618" mass="66749">MDGAGIERSNISGIVLHVEENDEQPSEVLSYRKNESRIISVGRKPCQPATHFDPERALFRCPVVSRKHAKITFTEYGNVYITDLHSHHGTHILRPGDLVSTALLPEVPTVLADGDRITFGKSVGRESYLVKPIVVRVELMFGGDAPMAPSPPPMSLRADAADEADLKDQGCDIECEKTPISGRYGVFLPSPESSQSNSDGESDIQEVSPPTSPRDSLPASFSIPRAGGPSSYSFGGRLQLLQHILPPIHHFSPESSPEPPYIPPSKQASMVDVHVVGGAVDEEDMDLSSSRESSPSEANSNDHDDIAVIGAWPAFPWRISESPSMSMQREVIVISDDDGGSPATNAPVQETFAGNQLRDEVDILGSAFGQEEFVTSVEEQPAPPQPEGVLVEVPQPAGVTTTIDLGIMEAQVADTYTELNVLRAGHDQSEAEFNAHVQETKDKLLALDAQMRSTQVSLDERSAELSLVQARLQEVGDVMKVLQEHRALSERVEELVREVSTAKELLKETCELQRETRAQMAGELEAVKALRAEASAAVAEAKAACASAQAQTVEVVSSLKRKRDAMEDEAPLMIDISRDLVAPAPKRRRAMRVVSVVARTATVATLGAVAAWGALAFS</sequence>
<dbReference type="STRING" id="1328759.A0A5C2RM58"/>
<dbReference type="OrthoDB" id="4096268at2759"/>
<keyword evidence="1" id="KW-0175">Coiled coil</keyword>
<reference evidence="4" key="1">
    <citation type="journal article" date="2018" name="Genome Biol. Evol.">
        <title>Genomics and development of Lentinus tigrinus, a white-rot wood-decaying mushroom with dimorphic fruiting bodies.</title>
        <authorList>
            <person name="Wu B."/>
            <person name="Xu Z."/>
            <person name="Knudson A."/>
            <person name="Carlson A."/>
            <person name="Chen N."/>
            <person name="Kovaka S."/>
            <person name="LaButti K."/>
            <person name="Lipzen A."/>
            <person name="Pennachio C."/>
            <person name="Riley R."/>
            <person name="Schakwitz W."/>
            <person name="Umezawa K."/>
            <person name="Ohm R.A."/>
            <person name="Grigoriev I.V."/>
            <person name="Nagy L.G."/>
            <person name="Gibbons J."/>
            <person name="Hibbett D."/>
        </authorList>
    </citation>
    <scope>NUCLEOTIDE SEQUENCE [LARGE SCALE GENOMIC DNA]</scope>
    <source>
        <strain evidence="4">ALCF2SS1-6</strain>
    </source>
</reference>
<feature type="compositionally biased region" description="Low complexity" evidence="2">
    <location>
        <begin position="287"/>
        <end position="299"/>
    </location>
</feature>